<evidence type="ECO:0000313" key="6">
    <source>
        <dbReference type="Proteomes" id="UP000494256"/>
    </source>
</evidence>
<dbReference type="EMBL" id="CADEBD010000316">
    <property type="protein sequence ID" value="CAB3244452.1"/>
    <property type="molecule type" value="Genomic_DNA"/>
</dbReference>
<accession>A0A8S1ADC8</accession>
<evidence type="ECO:0000313" key="5">
    <source>
        <dbReference type="EMBL" id="CAB3244452.1"/>
    </source>
</evidence>
<keyword evidence="2" id="KW-0813">Transport</keyword>
<organism evidence="5 6">
    <name type="scientific">Arctia plantaginis</name>
    <name type="common">Wood tiger moth</name>
    <name type="synonym">Phalaena plantaginis</name>
    <dbReference type="NCBI Taxonomy" id="874455"/>
    <lineage>
        <taxon>Eukaryota</taxon>
        <taxon>Metazoa</taxon>
        <taxon>Ecdysozoa</taxon>
        <taxon>Arthropoda</taxon>
        <taxon>Hexapoda</taxon>
        <taxon>Insecta</taxon>
        <taxon>Pterygota</taxon>
        <taxon>Neoptera</taxon>
        <taxon>Endopterygota</taxon>
        <taxon>Lepidoptera</taxon>
        <taxon>Glossata</taxon>
        <taxon>Ditrysia</taxon>
        <taxon>Noctuoidea</taxon>
        <taxon>Erebidae</taxon>
        <taxon>Arctiinae</taxon>
        <taxon>Arctia</taxon>
    </lineage>
</organism>
<dbReference type="SMART" id="SM00708">
    <property type="entry name" value="PhBP"/>
    <property type="match status" value="1"/>
</dbReference>
<dbReference type="PIRSF" id="PIRSF015604">
    <property type="entry name" value="Odorant/phero_bd"/>
    <property type="match status" value="1"/>
</dbReference>
<dbReference type="Pfam" id="PF01395">
    <property type="entry name" value="PBP_GOBP"/>
    <property type="match status" value="1"/>
</dbReference>
<dbReference type="SUPFAM" id="SSF47565">
    <property type="entry name" value="Insect pheromone/odorant-binding proteins"/>
    <property type="match status" value="1"/>
</dbReference>
<dbReference type="Proteomes" id="UP000494256">
    <property type="component" value="Unassembled WGS sequence"/>
</dbReference>
<proteinExistence type="inferred from homology"/>
<keyword evidence="3" id="KW-1015">Disulfide bond</keyword>
<dbReference type="GO" id="GO:0005549">
    <property type="term" value="F:odorant binding"/>
    <property type="evidence" value="ECO:0007669"/>
    <property type="project" value="InterPro"/>
</dbReference>
<name>A0A8S1ADC8_ARCPL</name>
<dbReference type="InterPro" id="IPR036728">
    <property type="entry name" value="PBP_GOBP_sf"/>
</dbReference>
<evidence type="ECO:0000256" key="2">
    <source>
        <dbReference type="ARBA" id="ARBA00022448"/>
    </source>
</evidence>
<keyword evidence="4" id="KW-0732">Signal</keyword>
<comment type="caution">
    <text evidence="5">The sequence shown here is derived from an EMBL/GenBank/DDBJ whole genome shotgun (WGS) entry which is preliminary data.</text>
</comment>
<dbReference type="InterPro" id="IPR006170">
    <property type="entry name" value="PBP/GOBP"/>
</dbReference>
<dbReference type="InterPro" id="IPR006072">
    <property type="entry name" value="Odorant/phero-bd_Lep"/>
</dbReference>
<sequence length="178" mass="20652">MQMCSSGTVVTMLSMGRVLLALVVLVEAVVLRADVNVMKDVTLGFGEALDKCRQESQLTEDKMEEFFHFWQDDFKFEHRELGCAIQCMSRHFNLLTDSSRMHHENTAKFIKSFPNGEVLARQMIELIHLCEQKFDHEEDHCWRMLHTAECFKASCVERNIAPTMELMLAEFIMEAEAR</sequence>
<comment type="similarity">
    <text evidence="1">Belongs to the PBP/GOBP family.</text>
</comment>
<reference evidence="5 6" key="1">
    <citation type="submission" date="2020-04" db="EMBL/GenBank/DDBJ databases">
        <authorList>
            <person name="Wallbank WR R."/>
            <person name="Pardo Diaz C."/>
            <person name="Kozak K."/>
            <person name="Martin S."/>
            <person name="Jiggins C."/>
            <person name="Moest M."/>
            <person name="Warren A I."/>
            <person name="Byers J.R.P. K."/>
            <person name="Montejo-Kovacevich G."/>
            <person name="Yen C E."/>
        </authorList>
    </citation>
    <scope>NUCLEOTIDE SEQUENCE [LARGE SCALE GENOMIC DNA]</scope>
</reference>
<dbReference type="AlphaFoldDB" id="A0A8S1ADC8"/>
<feature type="disulfide bond" evidence="3">
    <location>
        <begin position="52"/>
        <end position="87"/>
    </location>
</feature>
<evidence type="ECO:0000256" key="3">
    <source>
        <dbReference type="PIRSR" id="PIRSR015604-1"/>
    </source>
</evidence>
<evidence type="ECO:0000256" key="4">
    <source>
        <dbReference type="SAM" id="SignalP"/>
    </source>
</evidence>
<gene>
    <name evidence="5" type="ORF">APLA_LOCUS10750</name>
</gene>
<dbReference type="OrthoDB" id="19039at2759"/>
<dbReference type="PRINTS" id="PR00484">
    <property type="entry name" value="PBPGOBP"/>
</dbReference>
<feature type="chain" id="PRO_5035777910" description="General odorant-binding protein 1" evidence="4">
    <location>
        <begin position="29"/>
        <end position="178"/>
    </location>
</feature>
<evidence type="ECO:0008006" key="7">
    <source>
        <dbReference type="Google" id="ProtNLM"/>
    </source>
</evidence>
<evidence type="ECO:0000256" key="1">
    <source>
        <dbReference type="ARBA" id="ARBA00008098"/>
    </source>
</evidence>
<protein>
    <recommendedName>
        <fullName evidence="7">General odorant-binding protein 1</fullName>
    </recommendedName>
</protein>
<feature type="disulfide bond" evidence="3">
    <location>
        <begin position="130"/>
        <end position="150"/>
    </location>
</feature>
<dbReference type="Gene3D" id="1.10.238.20">
    <property type="entry name" value="Pheromone/general odorant binding protein domain"/>
    <property type="match status" value="1"/>
</dbReference>
<dbReference type="CDD" id="cd23992">
    <property type="entry name" value="PBP_GOBP"/>
    <property type="match status" value="1"/>
</dbReference>
<feature type="disulfide bond" evidence="3">
    <location>
        <begin position="83"/>
        <end position="141"/>
    </location>
</feature>
<feature type="signal peptide" evidence="4">
    <location>
        <begin position="1"/>
        <end position="28"/>
    </location>
</feature>